<comment type="caution">
    <text evidence="3">The sequence shown here is derived from an EMBL/GenBank/DDBJ whole genome shotgun (WGS) entry which is preliminary data.</text>
</comment>
<keyword evidence="4" id="KW-1185">Reference proteome</keyword>
<dbReference type="InterPro" id="IPR050816">
    <property type="entry name" value="Flavin-dep_Halogenase_NPB"/>
</dbReference>
<keyword evidence="2" id="KW-0274">FAD</keyword>
<feature type="binding site" evidence="2">
    <location>
        <position position="189"/>
    </location>
    <ligand>
        <name>FAD</name>
        <dbReference type="ChEBI" id="CHEBI:57692"/>
    </ligand>
</feature>
<reference evidence="3" key="2">
    <citation type="submission" date="2023-01" db="EMBL/GenBank/DDBJ databases">
        <title>Draft genome sequence of Agaribacter marinus strain NBRC 110023.</title>
        <authorList>
            <person name="Sun Q."/>
            <person name="Mori K."/>
        </authorList>
    </citation>
    <scope>NUCLEOTIDE SEQUENCE</scope>
    <source>
        <strain evidence="3">NBRC 110023</strain>
    </source>
</reference>
<dbReference type="Gene3D" id="3.50.50.60">
    <property type="entry name" value="FAD/NAD(P)-binding domain"/>
    <property type="match status" value="1"/>
</dbReference>
<accession>A0AA37SV99</accession>
<dbReference type="PANTHER" id="PTHR43747">
    <property type="entry name" value="FAD-BINDING PROTEIN"/>
    <property type="match status" value="1"/>
</dbReference>
<reference evidence="3" key="1">
    <citation type="journal article" date="2014" name="Int. J. Syst. Evol. Microbiol.">
        <title>Complete genome sequence of Corynebacterium casei LMG S-19264T (=DSM 44701T), isolated from a smear-ripened cheese.</title>
        <authorList>
            <consortium name="US DOE Joint Genome Institute (JGI-PGF)"/>
            <person name="Walter F."/>
            <person name="Albersmeier A."/>
            <person name="Kalinowski J."/>
            <person name="Ruckert C."/>
        </authorList>
    </citation>
    <scope>NUCLEOTIDE SEQUENCE</scope>
    <source>
        <strain evidence="3">NBRC 110023</strain>
    </source>
</reference>
<dbReference type="Pfam" id="PF04820">
    <property type="entry name" value="Trp_halogenase"/>
    <property type="match status" value="1"/>
</dbReference>
<feature type="binding site" evidence="2">
    <location>
        <position position="338"/>
    </location>
    <ligand>
        <name>FAD</name>
        <dbReference type="ChEBI" id="CHEBI:57692"/>
    </ligand>
</feature>
<dbReference type="PANTHER" id="PTHR43747:SF4">
    <property type="entry name" value="FLAVIN-DEPENDENT TRYPTOPHAN HALOGENASE"/>
    <property type="match status" value="1"/>
</dbReference>
<dbReference type="Proteomes" id="UP001156601">
    <property type="component" value="Unassembled WGS sequence"/>
</dbReference>
<dbReference type="GO" id="GO:0000166">
    <property type="term" value="F:nucleotide binding"/>
    <property type="evidence" value="ECO:0007669"/>
    <property type="project" value="UniProtKB-KW"/>
</dbReference>
<keyword evidence="2" id="KW-0547">Nucleotide-binding</keyword>
<protein>
    <submittedName>
        <fullName evidence="3">Tryptophan halogenase</fullName>
    </submittedName>
</protein>
<dbReference type="PIRSF" id="PIRSF011396">
    <property type="entry name" value="Trp_halogenase"/>
    <property type="match status" value="1"/>
</dbReference>
<feature type="binding site" evidence="2">
    <location>
        <position position="82"/>
    </location>
    <ligand>
        <name>7-chloro-L-tryptophan</name>
        <dbReference type="ChEBI" id="CHEBI:58713"/>
    </ligand>
</feature>
<evidence type="ECO:0000256" key="1">
    <source>
        <dbReference type="PIRSR" id="PIRSR011396-1"/>
    </source>
</evidence>
<feature type="active site" evidence="1">
    <location>
        <position position="82"/>
    </location>
</feature>
<dbReference type="RefSeq" id="WP_284215469.1">
    <property type="nucleotide sequence ID" value="NZ_BSOT01000001.1"/>
</dbReference>
<organism evidence="3 4">
    <name type="scientific">Agaribacter marinus</name>
    <dbReference type="NCBI Taxonomy" id="1431249"/>
    <lineage>
        <taxon>Bacteria</taxon>
        <taxon>Pseudomonadati</taxon>
        <taxon>Pseudomonadota</taxon>
        <taxon>Gammaproteobacteria</taxon>
        <taxon>Alteromonadales</taxon>
        <taxon>Alteromonadaceae</taxon>
        <taxon>Agaribacter</taxon>
    </lineage>
</organism>
<dbReference type="SUPFAM" id="SSF51905">
    <property type="entry name" value="FAD/NAD(P)-binding domain"/>
    <property type="match status" value="1"/>
</dbReference>
<dbReference type="AlphaFoldDB" id="A0AA37SV99"/>
<keyword evidence="2" id="KW-0285">Flavoprotein</keyword>
<dbReference type="InterPro" id="IPR036188">
    <property type="entry name" value="FAD/NAD-bd_sf"/>
</dbReference>
<sequence>MQTNNGETKKILIVGGGTAGWMAANLFAKKLINKGFEISLLESSDIPTVGVGEGSTPYIKRFFDALDIEESEWMSACCATYKGGITFADWSTIPGHTSYFHPFLSSVDGECFNVFRQVTTLRHHGYEVNAHPNDYFLQTELVKQKRLPLSLDKQKSDTIYAYHFDASKLGEYLKKHAASLGVKHIVDSVTQVKLAPSGDISHVETKKNGLVEADIFVDCTGFSALLIQKTLGVPFTIFKDNLYNDAAVAIPSAPKSQYSPQTVATAMSNGWRWDIPLTTRNGNGYVYSSDFQSADDAEAELRRSLGDSILTDASARHIKMRVGRTTKHWHKNCVAIGLSQGFIEPLEATALHIVQLSIEQFIEQYEKGDYSPKYQGFYNDGVNLVFEHIRDYIVLHYLTNSRQNSNYWLACRNDIKISDSLQAIMEVWCQGGDLDAELKRQQITQYYSSMSWHVLLSGVGVFPSGAAKQLQKHAAADDALKQIRQQLKEHARFFPINEGIFNQAVV</sequence>
<evidence type="ECO:0000313" key="3">
    <source>
        <dbReference type="EMBL" id="GLR69144.1"/>
    </source>
</evidence>
<feature type="binding site" evidence="2">
    <location>
        <position position="347"/>
    </location>
    <ligand>
        <name>L-tryptophan</name>
        <dbReference type="ChEBI" id="CHEBI:57912"/>
    </ligand>
</feature>
<evidence type="ECO:0000256" key="2">
    <source>
        <dbReference type="PIRSR" id="PIRSR011396-2"/>
    </source>
</evidence>
<name>A0AA37SV99_9ALTE</name>
<proteinExistence type="predicted"/>
<dbReference type="InterPro" id="IPR006905">
    <property type="entry name" value="Flavin_halogenase"/>
</dbReference>
<evidence type="ECO:0000313" key="4">
    <source>
        <dbReference type="Proteomes" id="UP001156601"/>
    </source>
</evidence>
<dbReference type="InterPro" id="IPR033856">
    <property type="entry name" value="Trp_halogen"/>
</dbReference>
<feature type="binding site" evidence="2">
    <location>
        <begin position="16"/>
        <end position="19"/>
    </location>
    <ligand>
        <name>FAD</name>
        <dbReference type="ChEBI" id="CHEBI:57692"/>
    </ligand>
</feature>
<dbReference type="EMBL" id="BSOT01000001">
    <property type="protein sequence ID" value="GLR69144.1"/>
    <property type="molecule type" value="Genomic_DNA"/>
</dbReference>
<gene>
    <name evidence="3" type="primary">prnA</name>
    <name evidence="3" type="ORF">GCM10007852_00520</name>
</gene>
<dbReference type="GO" id="GO:0004497">
    <property type="term" value="F:monooxygenase activity"/>
    <property type="evidence" value="ECO:0007669"/>
    <property type="project" value="InterPro"/>
</dbReference>